<sequence length="829" mass="96297">MNIMCEFYIWGDMYMQLNVEQKKLVQLRPSGHSLIRGVAGSGKTTVAVNRISFLLNHYCFEKQDRILVITFNRTLINYIKYIYEKIQEEDNIDFQSLFQVDSSKVEIYNIDKVVYKYYKKYSKNNRVKYDLADNNVKYTLINESIAQMGKVFKEISILDIKNSQFLLDEIEWIKACNYMELEEYQNVDRIGRTLKKSGESPQKLMKNSEIRRVIFELMTLYNKKLRKSGHIDFGDMALMALEEAKSNVVKKYTHIIVDESQDLTRTQLEFLKNLYLQKEYSSFMFVADTAQSIYTHSWLVKGRSFASIGFDMTGKSNILSKSYRTTTQISQAAYSLIEKDINIVEDDNYVKPSLIDKQGSYPVYGGFASEKEQSIYIIKQINTLCRKYSLRDIVIVAKNRTILNNMKRNLEQNKIPNILVSKNDENFDSDNIKLITMHSIKGLEFKVVIIVGLNEGTIPHISYGGSEEQKIQESIERKLLYVGMTRATEKLYLTSSGKPSRFIEDINPKFLKIKDNCRLSKLYKVDLDKYYFKDVILDLYSNEEKVRQWFLRELQQTYKYPEDLLKVEYKINSFSKIGFADVCVQIYSNDTQVPYILAEVKTSGMPLSDALSQLKSYMSNCSSCQYGLVTNGFQCIVINKDFEEISDVPEFNVNMLPQNTENYKYMDLKHDKKFTITFDSDSFHEIIVKDNDEEEQYTAEDLSSFKIYNSIASGSLIFMNSNYEDLLRLPVHWFNNNEEHFVLKVKGDSMIEANIDNGDLVVIKKQNAADNRDIVAVAIDMENATLKRFRKMGDTVLLIPENEEYEPIQVRSNQVKILGIVVGIMKKCS</sequence>
<dbReference type="GO" id="GO:0043138">
    <property type="term" value="F:3'-5' DNA helicase activity"/>
    <property type="evidence" value="ECO:0007669"/>
    <property type="project" value="UniProtKB-EC"/>
</dbReference>
<dbReference type="InterPro" id="IPR029464">
    <property type="entry name" value="HSDR_N"/>
</dbReference>
<evidence type="ECO:0000256" key="20">
    <source>
        <dbReference type="RuleBase" id="RU003991"/>
    </source>
</evidence>
<name>B9E2G4_CLOK1</name>
<dbReference type="PRINTS" id="PR00726">
    <property type="entry name" value="LEXASERPTASE"/>
</dbReference>
<dbReference type="Pfam" id="PF00580">
    <property type="entry name" value="UvrD-helicase"/>
    <property type="match status" value="1"/>
</dbReference>
<dbReference type="NCBIfam" id="TIGR00498">
    <property type="entry name" value="lexA"/>
    <property type="match status" value="1"/>
</dbReference>
<keyword evidence="4 19" id="KW-0547">Nucleotide-binding</keyword>
<dbReference type="Proteomes" id="UP000007969">
    <property type="component" value="Chromosome"/>
</dbReference>
<dbReference type="AlphaFoldDB" id="B9E2G4"/>
<keyword evidence="14" id="KW-0413">Isomerase</keyword>
<evidence type="ECO:0000256" key="9">
    <source>
        <dbReference type="ARBA" id="ARBA00022840"/>
    </source>
</evidence>
<comment type="catalytic activity">
    <reaction evidence="16">
        <text>Couples ATP hydrolysis with the unwinding of duplex DNA by translocating in the 3'-5' direction.</text>
        <dbReference type="EC" id="5.6.2.4"/>
    </reaction>
</comment>
<comment type="similarity">
    <text evidence="1 20">Belongs to the peptidase S24 family.</text>
</comment>
<evidence type="ECO:0000313" key="22">
    <source>
        <dbReference type="EMBL" id="BAH06689.1"/>
    </source>
</evidence>
<evidence type="ECO:0000256" key="2">
    <source>
        <dbReference type="ARBA" id="ARBA00022491"/>
    </source>
</evidence>
<evidence type="ECO:0000259" key="21">
    <source>
        <dbReference type="PROSITE" id="PS51198"/>
    </source>
</evidence>
<evidence type="ECO:0000256" key="15">
    <source>
        <dbReference type="ARBA" id="ARBA00023236"/>
    </source>
</evidence>
<protein>
    <recommendedName>
        <fullName evidence="17">DNA 3'-5' helicase</fullName>
        <ecNumber evidence="17">5.6.2.4</ecNumber>
    </recommendedName>
</protein>
<dbReference type="Pfam" id="PF13588">
    <property type="entry name" value="HSDR_N_2"/>
    <property type="match status" value="1"/>
</dbReference>
<dbReference type="Pfam" id="PF13361">
    <property type="entry name" value="UvrD_C"/>
    <property type="match status" value="1"/>
</dbReference>
<evidence type="ECO:0000256" key="6">
    <source>
        <dbReference type="ARBA" id="ARBA00022801"/>
    </source>
</evidence>
<dbReference type="InterPro" id="IPR000212">
    <property type="entry name" value="DNA_helicase_UvrD/REP"/>
</dbReference>
<dbReference type="SUPFAM" id="SSF52540">
    <property type="entry name" value="P-loop containing nucleoside triphosphate hydrolases"/>
    <property type="match status" value="1"/>
</dbReference>
<evidence type="ECO:0000256" key="13">
    <source>
        <dbReference type="ARBA" id="ARBA00023204"/>
    </source>
</evidence>
<dbReference type="PROSITE" id="PS51198">
    <property type="entry name" value="UVRD_HELICASE_ATP_BIND"/>
    <property type="match status" value="1"/>
</dbReference>
<evidence type="ECO:0000256" key="14">
    <source>
        <dbReference type="ARBA" id="ARBA00023235"/>
    </source>
</evidence>
<dbReference type="GO" id="GO:0005524">
    <property type="term" value="F:ATP binding"/>
    <property type="evidence" value="ECO:0007669"/>
    <property type="project" value="UniProtKB-UniRule"/>
</dbReference>
<dbReference type="GO" id="GO:0006260">
    <property type="term" value="P:DNA replication"/>
    <property type="evidence" value="ECO:0007669"/>
    <property type="project" value="UniProtKB-KW"/>
</dbReference>
<dbReference type="KEGG" id="ckr:CKR_1638"/>
<evidence type="ECO:0000313" key="23">
    <source>
        <dbReference type="Proteomes" id="UP000007969"/>
    </source>
</evidence>
<keyword evidence="10" id="KW-0805">Transcription regulation</keyword>
<dbReference type="GO" id="GO:0005829">
    <property type="term" value="C:cytosol"/>
    <property type="evidence" value="ECO:0007669"/>
    <property type="project" value="TreeGrafter"/>
</dbReference>
<comment type="catalytic activity">
    <reaction evidence="18">
        <text>ATP + H2O = ADP + phosphate + H(+)</text>
        <dbReference type="Rhea" id="RHEA:13065"/>
        <dbReference type="ChEBI" id="CHEBI:15377"/>
        <dbReference type="ChEBI" id="CHEBI:15378"/>
        <dbReference type="ChEBI" id="CHEBI:30616"/>
        <dbReference type="ChEBI" id="CHEBI:43474"/>
        <dbReference type="ChEBI" id="CHEBI:456216"/>
        <dbReference type="EC" id="5.6.2.4"/>
    </reaction>
</comment>
<dbReference type="EC" id="5.6.2.4" evidence="17"/>
<keyword evidence="3" id="KW-0235">DNA replication</keyword>
<dbReference type="Pfam" id="PF00717">
    <property type="entry name" value="Peptidase_S24"/>
    <property type="match status" value="1"/>
</dbReference>
<dbReference type="CDD" id="cd06529">
    <property type="entry name" value="S24_LexA-like"/>
    <property type="match status" value="1"/>
</dbReference>
<dbReference type="GO" id="GO:0003677">
    <property type="term" value="F:DNA binding"/>
    <property type="evidence" value="ECO:0007669"/>
    <property type="project" value="UniProtKB-KW"/>
</dbReference>
<evidence type="ECO:0000256" key="10">
    <source>
        <dbReference type="ARBA" id="ARBA00023015"/>
    </source>
</evidence>
<keyword evidence="2" id="KW-0678">Repressor</keyword>
<dbReference type="EMBL" id="AP009049">
    <property type="protein sequence ID" value="BAH06689.1"/>
    <property type="molecule type" value="Genomic_DNA"/>
</dbReference>
<keyword evidence="13" id="KW-0234">DNA repair</keyword>
<evidence type="ECO:0000256" key="5">
    <source>
        <dbReference type="ARBA" id="ARBA00022763"/>
    </source>
</evidence>
<evidence type="ECO:0000256" key="3">
    <source>
        <dbReference type="ARBA" id="ARBA00022705"/>
    </source>
</evidence>
<dbReference type="InterPro" id="IPR027417">
    <property type="entry name" value="P-loop_NTPase"/>
</dbReference>
<dbReference type="GO" id="GO:0045892">
    <property type="term" value="P:negative regulation of DNA-templated transcription"/>
    <property type="evidence" value="ECO:0007669"/>
    <property type="project" value="InterPro"/>
</dbReference>
<feature type="binding site" evidence="19">
    <location>
        <begin position="37"/>
        <end position="44"/>
    </location>
    <ligand>
        <name>ATP</name>
        <dbReference type="ChEBI" id="CHEBI:30616"/>
    </ligand>
</feature>
<dbReference type="PANTHER" id="PTHR11070">
    <property type="entry name" value="UVRD / RECB / PCRA DNA HELICASE FAMILY MEMBER"/>
    <property type="match status" value="1"/>
</dbReference>
<dbReference type="InterPro" id="IPR014017">
    <property type="entry name" value="DNA_helicase_UvrD-like_C"/>
</dbReference>
<dbReference type="InterPro" id="IPR006200">
    <property type="entry name" value="LexA"/>
</dbReference>
<evidence type="ECO:0000256" key="19">
    <source>
        <dbReference type="PROSITE-ProRule" id="PRU00560"/>
    </source>
</evidence>
<dbReference type="InterPro" id="IPR006197">
    <property type="entry name" value="Peptidase_S24_LexA"/>
</dbReference>
<evidence type="ECO:0000256" key="4">
    <source>
        <dbReference type="ARBA" id="ARBA00022741"/>
    </source>
</evidence>
<dbReference type="Gene3D" id="2.10.109.10">
    <property type="entry name" value="Umud Fragment, subunit A"/>
    <property type="match status" value="1"/>
</dbReference>
<keyword evidence="12" id="KW-0804">Transcription</keyword>
<accession>B9E2G4</accession>
<dbReference type="PANTHER" id="PTHR11070:SF45">
    <property type="entry name" value="DNA 3'-5' HELICASE"/>
    <property type="match status" value="1"/>
</dbReference>
<keyword evidence="7 19" id="KW-0347">Helicase</keyword>
<organism evidence="22 23">
    <name type="scientific">Clostridium kluyveri (strain NBRC 12016)</name>
    <dbReference type="NCBI Taxonomy" id="583346"/>
    <lineage>
        <taxon>Bacteria</taxon>
        <taxon>Bacillati</taxon>
        <taxon>Bacillota</taxon>
        <taxon>Clostridia</taxon>
        <taxon>Eubacteriales</taxon>
        <taxon>Clostridiaceae</taxon>
        <taxon>Clostridium</taxon>
    </lineage>
</organism>
<evidence type="ECO:0000256" key="8">
    <source>
        <dbReference type="ARBA" id="ARBA00022813"/>
    </source>
</evidence>
<dbReference type="HOGENOM" id="CLU_018674_0_0_9"/>
<proteinExistence type="inferred from homology"/>
<evidence type="ECO:0000256" key="7">
    <source>
        <dbReference type="ARBA" id="ARBA00022806"/>
    </source>
</evidence>
<dbReference type="InterPro" id="IPR015927">
    <property type="entry name" value="Peptidase_S24_S26A/B/C"/>
</dbReference>
<dbReference type="InterPro" id="IPR036286">
    <property type="entry name" value="LexA/Signal_pep-like_sf"/>
</dbReference>
<evidence type="ECO:0000256" key="12">
    <source>
        <dbReference type="ARBA" id="ARBA00023163"/>
    </source>
</evidence>
<dbReference type="GO" id="GO:0004252">
    <property type="term" value="F:serine-type endopeptidase activity"/>
    <property type="evidence" value="ECO:0007669"/>
    <property type="project" value="InterPro"/>
</dbReference>
<evidence type="ECO:0000256" key="1">
    <source>
        <dbReference type="ARBA" id="ARBA00007484"/>
    </source>
</evidence>
<keyword evidence="5" id="KW-0227">DNA damage</keyword>
<keyword evidence="6 19" id="KW-0378">Hydrolase</keyword>
<dbReference type="Gene3D" id="3.40.50.300">
    <property type="entry name" value="P-loop containing nucleotide triphosphate hydrolases"/>
    <property type="match status" value="3"/>
</dbReference>
<keyword evidence="15" id="KW-0742">SOS response</keyword>
<reference evidence="23" key="1">
    <citation type="submission" date="2005-09" db="EMBL/GenBank/DDBJ databases">
        <title>Complete genome sequence of Clostridium kluyveri and comparative genomics of Clostridia species.</title>
        <authorList>
            <person name="Inui M."/>
            <person name="Nonaka H."/>
            <person name="Shinoda Y."/>
            <person name="Ikenaga Y."/>
            <person name="Abe M."/>
            <person name="Naito K."/>
            <person name="Vertes A.A."/>
            <person name="Yukawa H."/>
        </authorList>
    </citation>
    <scope>NUCLEOTIDE SEQUENCE [LARGE SCALE GENOMIC DNA]</scope>
    <source>
        <strain evidence="23">NBRC 12016</strain>
    </source>
</reference>
<dbReference type="InterPro" id="IPR014016">
    <property type="entry name" value="UvrD-like_ATP-bd"/>
</dbReference>
<dbReference type="SUPFAM" id="SSF51306">
    <property type="entry name" value="LexA/Signal peptidase"/>
    <property type="match status" value="1"/>
</dbReference>
<keyword evidence="11" id="KW-0238">DNA-binding</keyword>
<evidence type="ECO:0000256" key="18">
    <source>
        <dbReference type="ARBA" id="ARBA00048988"/>
    </source>
</evidence>
<feature type="domain" description="UvrD-like helicase ATP-binding" evidence="21">
    <location>
        <begin position="16"/>
        <end position="326"/>
    </location>
</feature>
<keyword evidence="8 20" id="KW-0068">Autocatalytic cleavage</keyword>
<keyword evidence="9 19" id="KW-0067">ATP-binding</keyword>
<dbReference type="GO" id="GO:0000725">
    <property type="term" value="P:recombinational repair"/>
    <property type="evidence" value="ECO:0007669"/>
    <property type="project" value="TreeGrafter"/>
</dbReference>
<evidence type="ECO:0000256" key="11">
    <source>
        <dbReference type="ARBA" id="ARBA00023125"/>
    </source>
</evidence>
<evidence type="ECO:0000256" key="17">
    <source>
        <dbReference type="ARBA" id="ARBA00034808"/>
    </source>
</evidence>
<gene>
    <name evidence="22" type="ordered locus">CKR_1638</name>
</gene>
<dbReference type="InterPro" id="IPR039418">
    <property type="entry name" value="LexA-like"/>
</dbReference>
<evidence type="ECO:0000256" key="16">
    <source>
        <dbReference type="ARBA" id="ARBA00034617"/>
    </source>
</evidence>
<dbReference type="GO" id="GO:0009432">
    <property type="term" value="P:SOS response"/>
    <property type="evidence" value="ECO:0007669"/>
    <property type="project" value="UniProtKB-KW"/>
</dbReference>